<sequence length="49" mass="5737">MTRKAEILRLMDLQRQAYVLKLKEAQDKHLEVMDKLWAELKGLENNGPA</sequence>
<reference evidence="2" key="1">
    <citation type="submission" date="2020-03" db="EMBL/GenBank/DDBJ databases">
        <title>The deep terrestrial virosphere.</title>
        <authorList>
            <person name="Holmfeldt K."/>
            <person name="Nilsson E."/>
            <person name="Simone D."/>
            <person name="Lopez-Fernandez M."/>
            <person name="Wu X."/>
            <person name="de Brujin I."/>
            <person name="Lundin D."/>
            <person name="Andersson A."/>
            <person name="Bertilsson S."/>
            <person name="Dopson M."/>
        </authorList>
    </citation>
    <scope>NUCLEOTIDE SEQUENCE</scope>
    <source>
        <strain evidence="1">MM415A04849</strain>
        <strain evidence="2">MM415B05919</strain>
    </source>
</reference>
<protein>
    <submittedName>
        <fullName evidence="2">Uncharacterized protein</fullName>
    </submittedName>
</protein>
<dbReference type="AlphaFoldDB" id="A0A6M3LR27"/>
<gene>
    <name evidence="1" type="ORF">MM415A04849_0004</name>
    <name evidence="2" type="ORF">MM415B05919_0009</name>
</gene>
<name>A0A6M3LR27_9ZZZZ</name>
<evidence type="ECO:0000313" key="2">
    <source>
        <dbReference type="EMBL" id="QJA97827.1"/>
    </source>
</evidence>
<dbReference type="EMBL" id="MT143528">
    <property type="protein sequence ID" value="QJA97827.1"/>
    <property type="molecule type" value="Genomic_DNA"/>
</dbReference>
<evidence type="ECO:0000313" key="1">
    <source>
        <dbReference type="EMBL" id="QJA69254.1"/>
    </source>
</evidence>
<accession>A0A6M3LR27</accession>
<proteinExistence type="predicted"/>
<dbReference type="EMBL" id="MT141690">
    <property type="protein sequence ID" value="QJA69254.1"/>
    <property type="molecule type" value="Genomic_DNA"/>
</dbReference>
<organism evidence="2">
    <name type="scientific">viral metagenome</name>
    <dbReference type="NCBI Taxonomy" id="1070528"/>
    <lineage>
        <taxon>unclassified sequences</taxon>
        <taxon>metagenomes</taxon>
        <taxon>organismal metagenomes</taxon>
    </lineage>
</organism>